<keyword evidence="4" id="KW-1185">Reference proteome</keyword>
<reference evidence="3" key="1">
    <citation type="submission" date="2021-01" db="EMBL/GenBank/DDBJ databases">
        <authorList>
            <consortium name="Genoscope - CEA"/>
            <person name="William W."/>
        </authorList>
    </citation>
    <scope>NUCLEOTIDE SEQUENCE</scope>
</reference>
<feature type="compositionally biased region" description="Basic and acidic residues" evidence="1">
    <location>
        <begin position="1"/>
        <end position="10"/>
    </location>
</feature>
<protein>
    <recommendedName>
        <fullName evidence="5">Transmembrane protein</fullName>
    </recommendedName>
</protein>
<keyword evidence="2" id="KW-0472">Membrane</keyword>
<dbReference type="AlphaFoldDB" id="A0A8S1PTU8"/>
<dbReference type="Proteomes" id="UP000688137">
    <property type="component" value="Unassembled WGS sequence"/>
</dbReference>
<keyword evidence="2" id="KW-0812">Transmembrane</keyword>
<gene>
    <name evidence="3" type="ORF">PPRIM_AZ9-3.1.T1310038</name>
</gene>
<feature type="transmembrane region" description="Helical" evidence="2">
    <location>
        <begin position="143"/>
        <end position="164"/>
    </location>
</feature>
<evidence type="ECO:0000313" key="3">
    <source>
        <dbReference type="EMBL" id="CAD8106536.1"/>
    </source>
</evidence>
<evidence type="ECO:0000256" key="2">
    <source>
        <dbReference type="SAM" id="Phobius"/>
    </source>
</evidence>
<comment type="caution">
    <text evidence="3">The sequence shown here is derived from an EMBL/GenBank/DDBJ whole genome shotgun (WGS) entry which is preliminary data.</text>
</comment>
<accession>A0A8S1PTU8</accession>
<feature type="region of interest" description="Disordered" evidence="1">
    <location>
        <begin position="1"/>
        <end position="44"/>
    </location>
</feature>
<sequence>MEDQEKEKSRKPMTLSQRIRMELSQQQEERKPVEGPQLIKHKPSSYDEETGQLYSFYASAVNQTQQFFSNIFGGTYIPQYQFSFKHKQNVIKYVFEKNNVIAEYVSKEMRKSQKDMDLNELLQLQNRMMLVAQLADCRNRIGINAYCWGALMGSIFMLLPISIWKKGAMSMSVFHLFGSYVSQANIDRVFDKVYQFYVYDLEQYKKERENMTVGQIKQSKLDRDLEDKRLRKYLREISKQQ</sequence>
<dbReference type="EMBL" id="CAJJDM010000134">
    <property type="protein sequence ID" value="CAD8106536.1"/>
    <property type="molecule type" value="Genomic_DNA"/>
</dbReference>
<name>A0A8S1PTU8_PARPR</name>
<dbReference type="OMA" id="KVYQFYV"/>
<evidence type="ECO:0000256" key="1">
    <source>
        <dbReference type="SAM" id="MobiDB-lite"/>
    </source>
</evidence>
<proteinExistence type="predicted"/>
<evidence type="ECO:0008006" key="5">
    <source>
        <dbReference type="Google" id="ProtNLM"/>
    </source>
</evidence>
<evidence type="ECO:0000313" key="4">
    <source>
        <dbReference type="Proteomes" id="UP000688137"/>
    </source>
</evidence>
<keyword evidence="2" id="KW-1133">Transmembrane helix</keyword>
<organism evidence="3 4">
    <name type="scientific">Paramecium primaurelia</name>
    <dbReference type="NCBI Taxonomy" id="5886"/>
    <lineage>
        <taxon>Eukaryota</taxon>
        <taxon>Sar</taxon>
        <taxon>Alveolata</taxon>
        <taxon>Ciliophora</taxon>
        <taxon>Intramacronucleata</taxon>
        <taxon>Oligohymenophorea</taxon>
        <taxon>Peniculida</taxon>
        <taxon>Parameciidae</taxon>
        <taxon>Paramecium</taxon>
    </lineage>
</organism>